<dbReference type="EMBL" id="JBGBPQ010000026">
    <property type="protein sequence ID" value="KAL1499125.1"/>
    <property type="molecule type" value="Genomic_DNA"/>
</dbReference>
<dbReference type="AlphaFoldDB" id="A0AB34IGC4"/>
<comment type="caution">
    <text evidence="3">The sequence shown here is derived from an EMBL/GenBank/DDBJ whole genome shotgun (WGS) entry which is preliminary data.</text>
</comment>
<feature type="region of interest" description="Disordered" evidence="1">
    <location>
        <begin position="35"/>
        <end position="57"/>
    </location>
</feature>
<feature type="compositionally biased region" description="Pro residues" evidence="1">
    <location>
        <begin position="43"/>
        <end position="55"/>
    </location>
</feature>
<organism evidence="3 4">
    <name type="scientific">Prymnesium parvum</name>
    <name type="common">Toxic golden alga</name>
    <dbReference type="NCBI Taxonomy" id="97485"/>
    <lineage>
        <taxon>Eukaryota</taxon>
        <taxon>Haptista</taxon>
        <taxon>Haptophyta</taxon>
        <taxon>Prymnesiophyceae</taxon>
        <taxon>Prymnesiales</taxon>
        <taxon>Prymnesiaceae</taxon>
        <taxon>Prymnesium</taxon>
    </lineage>
</organism>
<proteinExistence type="predicted"/>
<accession>A0AB34IGC4</accession>
<keyword evidence="2" id="KW-0732">Signal</keyword>
<evidence type="ECO:0000256" key="2">
    <source>
        <dbReference type="SAM" id="SignalP"/>
    </source>
</evidence>
<gene>
    <name evidence="3" type="ORF">AB1Y20_013637</name>
</gene>
<evidence type="ECO:0000313" key="3">
    <source>
        <dbReference type="EMBL" id="KAL1499125.1"/>
    </source>
</evidence>
<feature type="chain" id="PRO_5044240633" evidence="2">
    <location>
        <begin position="18"/>
        <end position="179"/>
    </location>
</feature>
<protein>
    <submittedName>
        <fullName evidence="3">Uncharacterized protein</fullName>
    </submittedName>
</protein>
<dbReference type="Proteomes" id="UP001515480">
    <property type="component" value="Unassembled WGS sequence"/>
</dbReference>
<keyword evidence="4" id="KW-1185">Reference proteome</keyword>
<evidence type="ECO:0000313" key="4">
    <source>
        <dbReference type="Proteomes" id="UP001515480"/>
    </source>
</evidence>
<name>A0AB34IGC4_PRYPA</name>
<feature type="signal peptide" evidence="2">
    <location>
        <begin position="1"/>
        <end position="17"/>
    </location>
</feature>
<reference evidence="3 4" key="1">
    <citation type="journal article" date="2024" name="Science">
        <title>Giant polyketide synthase enzymes in the biosynthesis of giant marine polyether toxins.</title>
        <authorList>
            <person name="Fallon T.R."/>
            <person name="Shende V.V."/>
            <person name="Wierzbicki I.H."/>
            <person name="Pendleton A.L."/>
            <person name="Watervoot N.F."/>
            <person name="Auber R.P."/>
            <person name="Gonzalez D.J."/>
            <person name="Wisecaver J.H."/>
            <person name="Moore B.S."/>
        </authorList>
    </citation>
    <scope>NUCLEOTIDE SEQUENCE [LARGE SCALE GENOMIC DNA]</scope>
    <source>
        <strain evidence="3 4">12B1</strain>
    </source>
</reference>
<evidence type="ECO:0000256" key="1">
    <source>
        <dbReference type="SAM" id="MobiDB-lite"/>
    </source>
</evidence>
<sequence>MARTCARLLSLWTLAAAGVFRPSAALLASPHRHATPLATSRRAPPPLSAAPPPHDSPAVHVPSTFPTFGLSARENARLAYMYRREEPLPQEILGLQLLLAFLGSKAMGVLGALLGCFQFAPCLSFFPGQMGELLRATGWHVGSAVLRTLILLDGLAAGARAQWARLAEAKNSAGCHSSY</sequence>